<dbReference type="PIRSF" id="PIRSF035170">
    <property type="entry name" value="HD_phosphohydro"/>
    <property type="match status" value="1"/>
</dbReference>
<dbReference type="InterPro" id="IPR009218">
    <property type="entry name" value="HD_phosphohydro"/>
</dbReference>
<protein>
    <submittedName>
        <fullName evidence="1">Uncharacterized protein</fullName>
    </submittedName>
</protein>
<organism evidence="1">
    <name type="scientific">Cyprideis torosa</name>
    <dbReference type="NCBI Taxonomy" id="163714"/>
    <lineage>
        <taxon>Eukaryota</taxon>
        <taxon>Metazoa</taxon>
        <taxon>Ecdysozoa</taxon>
        <taxon>Arthropoda</taxon>
        <taxon>Crustacea</taxon>
        <taxon>Oligostraca</taxon>
        <taxon>Ostracoda</taxon>
        <taxon>Podocopa</taxon>
        <taxon>Podocopida</taxon>
        <taxon>Cytherocopina</taxon>
        <taxon>Cytheroidea</taxon>
        <taxon>Cytherideidae</taxon>
        <taxon>Cyprideis</taxon>
    </lineage>
</organism>
<name>A0A7R8ZVN6_9CRUS</name>
<dbReference type="AlphaFoldDB" id="A0A7R8ZVN6"/>
<dbReference type="PANTHER" id="PTHR21174">
    <property type="match status" value="1"/>
</dbReference>
<accession>A0A7R8ZVN6</accession>
<reference evidence="1" key="1">
    <citation type="submission" date="2020-11" db="EMBL/GenBank/DDBJ databases">
        <authorList>
            <person name="Tran Van P."/>
        </authorList>
    </citation>
    <scope>NUCLEOTIDE SEQUENCE</scope>
</reference>
<dbReference type="EMBL" id="OB666281">
    <property type="protein sequence ID" value="CAD7233452.1"/>
    <property type="molecule type" value="Genomic_DNA"/>
</dbReference>
<dbReference type="OrthoDB" id="330671at2759"/>
<dbReference type="PANTHER" id="PTHR21174:SF0">
    <property type="entry name" value="HD PHOSPHOHYDROLASE FAMILY PROTEIN-RELATED"/>
    <property type="match status" value="1"/>
</dbReference>
<sequence>MRNVHGGAADPEVRRTGLPIVYDPRAGDNDERSAQKFQEFAQEVGYGSGSTFRDEVISLIRLTATHCTTEHLSRDAFGCEDRHYFLDMGMALLGGTREEYEADALRIRREYGFLPENVYKELRTKILRSFLEIPNIYATPDFRHHFEEQARRNILNEVSRLSGGGDSTDV</sequence>
<proteinExistence type="predicted"/>
<gene>
    <name evidence="1" type="ORF">CTOB1V02_LOCUS11274</name>
</gene>
<evidence type="ECO:0000313" key="1">
    <source>
        <dbReference type="EMBL" id="CAD7233452.1"/>
    </source>
</evidence>